<feature type="chain" id="PRO_5016156450" evidence="6">
    <location>
        <begin position="22"/>
        <end position="325"/>
    </location>
</feature>
<dbReference type="GO" id="GO:0030288">
    <property type="term" value="C:outer membrane-bounded periplasmic space"/>
    <property type="evidence" value="ECO:0007669"/>
    <property type="project" value="TreeGrafter"/>
</dbReference>
<keyword evidence="9" id="KW-1185">Reference proteome</keyword>
<keyword evidence="4 6" id="KW-0732">Signal</keyword>
<evidence type="ECO:0000256" key="4">
    <source>
        <dbReference type="ARBA" id="ARBA00022729"/>
    </source>
</evidence>
<dbReference type="Gene3D" id="3.40.50.1980">
    <property type="entry name" value="Nitrogenase molybdenum iron protein domain"/>
    <property type="match status" value="2"/>
</dbReference>
<dbReference type="PANTHER" id="PTHR30532:SF28">
    <property type="entry name" value="PETROBACTIN-BINDING PROTEIN YCLQ"/>
    <property type="match status" value="1"/>
</dbReference>
<feature type="domain" description="Fe/B12 periplasmic-binding" evidence="7">
    <location>
        <begin position="67"/>
        <end position="325"/>
    </location>
</feature>
<dbReference type="InterPro" id="IPR002491">
    <property type="entry name" value="ABC_transptr_periplasmic_BD"/>
</dbReference>
<feature type="region of interest" description="Disordered" evidence="5">
    <location>
        <begin position="23"/>
        <end position="47"/>
    </location>
</feature>
<dbReference type="GO" id="GO:1901678">
    <property type="term" value="P:iron coordination entity transport"/>
    <property type="evidence" value="ECO:0007669"/>
    <property type="project" value="UniProtKB-ARBA"/>
</dbReference>
<dbReference type="InterPro" id="IPR051313">
    <property type="entry name" value="Bact_iron-sidero_bind"/>
</dbReference>
<dbReference type="PROSITE" id="PS51257">
    <property type="entry name" value="PROKAR_LIPOPROTEIN"/>
    <property type="match status" value="1"/>
</dbReference>
<evidence type="ECO:0000313" key="8">
    <source>
        <dbReference type="EMBL" id="PXW91433.1"/>
    </source>
</evidence>
<sequence>MKKWLIYLVVASIVLVIAACGEDTTDETSSDQDTETETETNQEQEEKTEIVVEHELGTTTVPVNPETIAVFDFGTIDSLDYLGVEVDALPTANVPSYLEKFEDEHYTNAGTLFEPDFETLANLNPDLIIISGRTQEAYDDLTELAPTIYLGVDTARYLESFEENVTLLGEIFEKETEAEEAVSTVKAEAEAVQALVSADETALIILTNDGSVNAYGPGSRFGIIHDELGVSPISEEIEASTHGQNISFEYIAEQNPDYLYVVDRNAVTGGDYTAETTLDNALINETKAKKNDQITYLTPDYWYVSSGGITSVSEMINEVKVSIAE</sequence>
<dbReference type="PROSITE" id="PS50983">
    <property type="entry name" value="FE_B12_PBP"/>
    <property type="match status" value="1"/>
</dbReference>
<dbReference type="InterPro" id="IPR033870">
    <property type="entry name" value="FatB"/>
</dbReference>
<dbReference type="EMBL" id="QJJR01000005">
    <property type="protein sequence ID" value="PXW91433.1"/>
    <property type="molecule type" value="Genomic_DNA"/>
</dbReference>
<feature type="signal peptide" evidence="6">
    <location>
        <begin position="1"/>
        <end position="21"/>
    </location>
</feature>
<evidence type="ECO:0000313" key="9">
    <source>
        <dbReference type="Proteomes" id="UP000247922"/>
    </source>
</evidence>
<organism evidence="8 9">
    <name type="scientific">Streptohalobacillus salinus</name>
    <dbReference type="NCBI Taxonomy" id="621096"/>
    <lineage>
        <taxon>Bacteria</taxon>
        <taxon>Bacillati</taxon>
        <taxon>Bacillota</taxon>
        <taxon>Bacilli</taxon>
        <taxon>Bacillales</taxon>
        <taxon>Bacillaceae</taxon>
        <taxon>Streptohalobacillus</taxon>
    </lineage>
</organism>
<dbReference type="RefSeq" id="WP_110251214.1">
    <property type="nucleotide sequence ID" value="NZ_QJJR01000005.1"/>
</dbReference>
<evidence type="ECO:0000256" key="2">
    <source>
        <dbReference type="ARBA" id="ARBA00008814"/>
    </source>
</evidence>
<dbReference type="CDD" id="cd01140">
    <property type="entry name" value="FatB"/>
    <property type="match status" value="1"/>
</dbReference>
<evidence type="ECO:0000256" key="5">
    <source>
        <dbReference type="SAM" id="MobiDB-lite"/>
    </source>
</evidence>
<comment type="similarity">
    <text evidence="2">Belongs to the bacterial solute-binding protein 8 family.</text>
</comment>
<dbReference type="AlphaFoldDB" id="A0A2V3WAK7"/>
<name>A0A2V3WAK7_9BACI</name>
<dbReference type="PANTHER" id="PTHR30532">
    <property type="entry name" value="IRON III DICITRATE-BINDING PERIPLASMIC PROTEIN"/>
    <property type="match status" value="1"/>
</dbReference>
<dbReference type="Proteomes" id="UP000247922">
    <property type="component" value="Unassembled WGS sequence"/>
</dbReference>
<comment type="subcellular location">
    <subcellularLocation>
        <location evidence="1">Cell membrane</location>
        <topology evidence="1">Lipid-anchor</topology>
    </subcellularLocation>
</comment>
<dbReference type="GO" id="GO:0005886">
    <property type="term" value="C:plasma membrane"/>
    <property type="evidence" value="ECO:0007669"/>
    <property type="project" value="UniProtKB-SubCell"/>
</dbReference>
<evidence type="ECO:0000256" key="1">
    <source>
        <dbReference type="ARBA" id="ARBA00004193"/>
    </source>
</evidence>
<dbReference type="OrthoDB" id="63946at2"/>
<evidence type="ECO:0000256" key="3">
    <source>
        <dbReference type="ARBA" id="ARBA00022448"/>
    </source>
</evidence>
<reference evidence="8 9" key="1">
    <citation type="submission" date="2018-05" db="EMBL/GenBank/DDBJ databases">
        <title>Genomic Encyclopedia of Type Strains, Phase IV (KMG-IV): sequencing the most valuable type-strain genomes for metagenomic binning, comparative biology and taxonomic classification.</title>
        <authorList>
            <person name="Goeker M."/>
        </authorList>
    </citation>
    <scope>NUCLEOTIDE SEQUENCE [LARGE SCALE GENOMIC DNA]</scope>
    <source>
        <strain evidence="8 9">DSM 22440</strain>
    </source>
</reference>
<evidence type="ECO:0000259" key="7">
    <source>
        <dbReference type="PROSITE" id="PS50983"/>
    </source>
</evidence>
<comment type="caution">
    <text evidence="8">The sequence shown here is derived from an EMBL/GenBank/DDBJ whole genome shotgun (WGS) entry which is preliminary data.</text>
</comment>
<dbReference type="SUPFAM" id="SSF53807">
    <property type="entry name" value="Helical backbone' metal receptor"/>
    <property type="match status" value="1"/>
</dbReference>
<gene>
    <name evidence="8" type="ORF">DES38_10554</name>
</gene>
<keyword evidence="3" id="KW-0813">Transport</keyword>
<dbReference type="Pfam" id="PF01497">
    <property type="entry name" value="Peripla_BP_2"/>
    <property type="match status" value="1"/>
</dbReference>
<accession>A0A2V3WAK7</accession>
<feature type="compositionally biased region" description="Acidic residues" evidence="5">
    <location>
        <begin position="23"/>
        <end position="43"/>
    </location>
</feature>
<protein>
    <submittedName>
        <fullName evidence="8">Iron complex transport system substrate-binding protein</fullName>
    </submittedName>
</protein>
<evidence type="ECO:0000256" key="6">
    <source>
        <dbReference type="SAM" id="SignalP"/>
    </source>
</evidence>
<proteinExistence type="inferred from homology"/>